<feature type="non-terminal residue" evidence="1">
    <location>
        <position position="1"/>
    </location>
</feature>
<sequence>VEDTLVKLTPVPTDDTWVFAAWSGPNVDDLVFDGIDSWDIIIDNDKELTAKFTGFGWESEMRV</sequence>
<dbReference type="EMBL" id="BARU01037335">
    <property type="protein sequence ID" value="GAH87035.1"/>
    <property type="molecule type" value="Genomic_DNA"/>
</dbReference>
<organism evidence="1">
    <name type="scientific">marine sediment metagenome</name>
    <dbReference type="NCBI Taxonomy" id="412755"/>
    <lineage>
        <taxon>unclassified sequences</taxon>
        <taxon>metagenomes</taxon>
        <taxon>ecological metagenomes</taxon>
    </lineage>
</organism>
<accession>X1K046</accession>
<proteinExistence type="predicted"/>
<evidence type="ECO:0008006" key="2">
    <source>
        <dbReference type="Google" id="ProtNLM"/>
    </source>
</evidence>
<gene>
    <name evidence="1" type="ORF">S03H2_58200</name>
</gene>
<protein>
    <recommendedName>
        <fullName evidence="2">Bacterial repeat domain-containing protein</fullName>
    </recommendedName>
</protein>
<dbReference type="AlphaFoldDB" id="X1K046"/>
<reference evidence="1" key="1">
    <citation type="journal article" date="2014" name="Front. Microbiol.">
        <title>High frequency of phylogenetically diverse reductive dehalogenase-homologous genes in deep subseafloor sedimentary metagenomes.</title>
        <authorList>
            <person name="Kawai M."/>
            <person name="Futagami T."/>
            <person name="Toyoda A."/>
            <person name="Takaki Y."/>
            <person name="Nishi S."/>
            <person name="Hori S."/>
            <person name="Arai W."/>
            <person name="Tsubouchi T."/>
            <person name="Morono Y."/>
            <person name="Uchiyama I."/>
            <person name="Ito T."/>
            <person name="Fujiyama A."/>
            <person name="Inagaki F."/>
            <person name="Takami H."/>
        </authorList>
    </citation>
    <scope>NUCLEOTIDE SEQUENCE</scope>
    <source>
        <strain evidence="1">Expedition CK06-06</strain>
    </source>
</reference>
<name>X1K046_9ZZZZ</name>
<evidence type="ECO:0000313" key="1">
    <source>
        <dbReference type="EMBL" id="GAH87035.1"/>
    </source>
</evidence>
<comment type="caution">
    <text evidence="1">The sequence shown here is derived from an EMBL/GenBank/DDBJ whole genome shotgun (WGS) entry which is preliminary data.</text>
</comment>